<sequence>MAPREGARRDFAATAGLALEVKDILQIEIKDGMLQMANGKPVSVVKNCATLGDPKRMSDLCVPILTFG</sequence>
<gene>
    <name evidence="1" type="ORF">PoB_007168600</name>
</gene>
<name>A0AAV4DMT3_9GAST</name>
<dbReference type="AlphaFoldDB" id="A0AAV4DMT3"/>
<evidence type="ECO:0000313" key="2">
    <source>
        <dbReference type="Proteomes" id="UP000735302"/>
    </source>
</evidence>
<reference evidence="1 2" key="1">
    <citation type="journal article" date="2021" name="Elife">
        <title>Chloroplast acquisition without the gene transfer in kleptoplastic sea slugs, Plakobranchus ocellatus.</title>
        <authorList>
            <person name="Maeda T."/>
            <person name="Takahashi S."/>
            <person name="Yoshida T."/>
            <person name="Shimamura S."/>
            <person name="Takaki Y."/>
            <person name="Nagai Y."/>
            <person name="Toyoda A."/>
            <person name="Suzuki Y."/>
            <person name="Arimoto A."/>
            <person name="Ishii H."/>
            <person name="Satoh N."/>
            <person name="Nishiyama T."/>
            <person name="Hasebe M."/>
            <person name="Maruyama T."/>
            <person name="Minagawa J."/>
            <person name="Obokata J."/>
            <person name="Shigenobu S."/>
        </authorList>
    </citation>
    <scope>NUCLEOTIDE SEQUENCE [LARGE SCALE GENOMIC DNA]</scope>
</reference>
<accession>A0AAV4DMT3</accession>
<proteinExistence type="predicted"/>
<protein>
    <submittedName>
        <fullName evidence="1">Uncharacterized protein</fullName>
    </submittedName>
</protein>
<keyword evidence="2" id="KW-1185">Reference proteome</keyword>
<evidence type="ECO:0000313" key="1">
    <source>
        <dbReference type="EMBL" id="GFO45181.1"/>
    </source>
</evidence>
<comment type="caution">
    <text evidence="1">The sequence shown here is derived from an EMBL/GenBank/DDBJ whole genome shotgun (WGS) entry which is preliminary data.</text>
</comment>
<dbReference type="EMBL" id="BLXT01008015">
    <property type="protein sequence ID" value="GFO45181.1"/>
    <property type="molecule type" value="Genomic_DNA"/>
</dbReference>
<dbReference type="Proteomes" id="UP000735302">
    <property type="component" value="Unassembled WGS sequence"/>
</dbReference>
<organism evidence="1 2">
    <name type="scientific">Plakobranchus ocellatus</name>
    <dbReference type="NCBI Taxonomy" id="259542"/>
    <lineage>
        <taxon>Eukaryota</taxon>
        <taxon>Metazoa</taxon>
        <taxon>Spiralia</taxon>
        <taxon>Lophotrochozoa</taxon>
        <taxon>Mollusca</taxon>
        <taxon>Gastropoda</taxon>
        <taxon>Heterobranchia</taxon>
        <taxon>Euthyneura</taxon>
        <taxon>Panpulmonata</taxon>
        <taxon>Sacoglossa</taxon>
        <taxon>Placobranchoidea</taxon>
        <taxon>Plakobranchidae</taxon>
        <taxon>Plakobranchus</taxon>
    </lineage>
</organism>